<dbReference type="Gene3D" id="3.40.50.300">
    <property type="entry name" value="P-loop containing nucleotide triphosphate hydrolases"/>
    <property type="match status" value="1"/>
</dbReference>
<dbReference type="GO" id="GO:0043531">
    <property type="term" value="F:ADP binding"/>
    <property type="evidence" value="ECO:0007669"/>
    <property type="project" value="InterPro"/>
</dbReference>
<dbReference type="PANTHER" id="PTHR33463">
    <property type="entry name" value="NB-ARC DOMAIN-CONTAINING PROTEIN-RELATED"/>
    <property type="match status" value="1"/>
</dbReference>
<evidence type="ECO:0000259" key="2">
    <source>
        <dbReference type="Pfam" id="PF00931"/>
    </source>
</evidence>
<dbReference type="EMBL" id="DF973552">
    <property type="protein sequence ID" value="GAU34296.1"/>
    <property type="molecule type" value="Genomic_DNA"/>
</dbReference>
<keyword evidence="4" id="KW-1185">Reference proteome</keyword>
<proteinExistence type="predicted"/>
<sequence length="500" mass="56665">MEILISLIAPVAECTVKSIGQQANYLLSYKGNSKELADLVNELEAESVTTTHSIERARKNMREIKPNVIKWLEEANKIIDKANQLQRDPRCAKVGCSLRPFPNLILRYQLSKKATKIREKVVQLLEKGKFDRVDYLPALDSAAFSNSFSTRGGVTFETRELFKVEILKALENSNACNIGIYGLGGVGKTTLVEEVAQIAKQHKLFDAVVMTNISKTPDIKRIQGEIADQLGLQFSEETIAGGAYRLRQRIKAEKSILVILDDMWPSFELEKARIPLVDKHTTGILNKQNVEQNVKQNVCKLLITSRNKDVLLEKGTQEEFTFMLDLLKEEETWRLFQYMAGEKVNDTRLQNVATQVTVATGLKNKNIYAWKDALRQLESVGHAEMDEITYSALELSYKCLASDELKALFLLFASLQDSDIEYLLSVVLGLDIFKDAEYTIQENNSRDLFHVQKASIPMKKGGYLIYGTAHMHTGVVNATLYRQDIVYIKTKIRNMKRGRE</sequence>
<organism evidence="3 4">
    <name type="scientific">Trifolium subterraneum</name>
    <name type="common">Subterranean clover</name>
    <dbReference type="NCBI Taxonomy" id="3900"/>
    <lineage>
        <taxon>Eukaryota</taxon>
        <taxon>Viridiplantae</taxon>
        <taxon>Streptophyta</taxon>
        <taxon>Embryophyta</taxon>
        <taxon>Tracheophyta</taxon>
        <taxon>Spermatophyta</taxon>
        <taxon>Magnoliopsida</taxon>
        <taxon>eudicotyledons</taxon>
        <taxon>Gunneridae</taxon>
        <taxon>Pentapetalae</taxon>
        <taxon>rosids</taxon>
        <taxon>fabids</taxon>
        <taxon>Fabales</taxon>
        <taxon>Fabaceae</taxon>
        <taxon>Papilionoideae</taxon>
        <taxon>50 kb inversion clade</taxon>
        <taxon>NPAAA clade</taxon>
        <taxon>Hologalegina</taxon>
        <taxon>IRL clade</taxon>
        <taxon>Trifolieae</taxon>
        <taxon>Trifolium</taxon>
    </lineage>
</organism>
<dbReference type="Pfam" id="PF07712">
    <property type="entry name" value="SURNod19"/>
    <property type="match status" value="1"/>
</dbReference>
<dbReference type="InterPro" id="IPR027417">
    <property type="entry name" value="P-loop_NTPase"/>
</dbReference>
<dbReference type="OrthoDB" id="1898799at2759"/>
<evidence type="ECO:0000313" key="4">
    <source>
        <dbReference type="Proteomes" id="UP000242715"/>
    </source>
</evidence>
<reference evidence="4" key="1">
    <citation type="journal article" date="2017" name="Front. Plant Sci.">
        <title>Climate Clever Clovers: New Paradigm to Reduce the Environmental Footprint of Ruminants by Breeding Low Methanogenic Forages Utilizing Haplotype Variation.</title>
        <authorList>
            <person name="Kaur P."/>
            <person name="Appels R."/>
            <person name="Bayer P.E."/>
            <person name="Keeble-Gagnere G."/>
            <person name="Wang J."/>
            <person name="Hirakawa H."/>
            <person name="Shirasawa K."/>
            <person name="Vercoe P."/>
            <person name="Stefanova K."/>
            <person name="Durmic Z."/>
            <person name="Nichols P."/>
            <person name="Revell C."/>
            <person name="Isobe S.N."/>
            <person name="Edwards D."/>
            <person name="Erskine W."/>
        </authorList>
    </citation>
    <scope>NUCLEOTIDE SEQUENCE [LARGE SCALE GENOMIC DNA]</scope>
    <source>
        <strain evidence="4">cv. Daliak</strain>
    </source>
</reference>
<evidence type="ECO:0000313" key="3">
    <source>
        <dbReference type="EMBL" id="GAU34296.1"/>
    </source>
</evidence>
<dbReference type="Proteomes" id="UP000242715">
    <property type="component" value="Unassembled WGS sequence"/>
</dbReference>
<dbReference type="InterPro" id="IPR050905">
    <property type="entry name" value="Plant_NBS-LRR"/>
</dbReference>
<dbReference type="PANTHER" id="PTHR33463:SF198">
    <property type="entry name" value="RPP4C3"/>
    <property type="match status" value="1"/>
</dbReference>
<dbReference type="InterPro" id="IPR002182">
    <property type="entry name" value="NB-ARC"/>
</dbReference>
<protein>
    <recommendedName>
        <fullName evidence="2">NB-ARC domain-containing protein</fullName>
    </recommendedName>
</protein>
<dbReference type="SUPFAM" id="SSF52540">
    <property type="entry name" value="P-loop containing nucleoside triphosphate hydrolases"/>
    <property type="match status" value="1"/>
</dbReference>
<gene>
    <name evidence="3" type="ORF">TSUD_20020</name>
</gene>
<evidence type="ECO:0000256" key="1">
    <source>
        <dbReference type="ARBA" id="ARBA00022821"/>
    </source>
</evidence>
<name>A0A2Z6MPS6_TRISU</name>
<dbReference type="AlphaFoldDB" id="A0A2Z6MPS6"/>
<dbReference type="PRINTS" id="PR00364">
    <property type="entry name" value="DISEASERSIST"/>
</dbReference>
<dbReference type="InterPro" id="IPR011692">
    <property type="entry name" value="Stress_up-reg_Nod19"/>
</dbReference>
<keyword evidence="1" id="KW-0611">Plant defense</keyword>
<feature type="domain" description="NB-ARC" evidence="2">
    <location>
        <begin position="166"/>
        <end position="343"/>
    </location>
</feature>
<dbReference type="Pfam" id="PF00931">
    <property type="entry name" value="NB-ARC"/>
    <property type="match status" value="1"/>
</dbReference>
<accession>A0A2Z6MPS6</accession>